<keyword evidence="2" id="KW-1133">Transmembrane helix</keyword>
<keyword evidence="2" id="KW-0812">Transmembrane</keyword>
<dbReference type="AlphaFoldDB" id="A0A223MWE7"/>
<keyword evidence="4" id="KW-1185">Reference proteome</keyword>
<evidence type="ECO:0000256" key="1">
    <source>
        <dbReference type="SAM" id="Coils"/>
    </source>
</evidence>
<evidence type="ECO:0000313" key="3">
    <source>
        <dbReference type="EMBL" id="ASU21899.1"/>
    </source>
</evidence>
<proteinExistence type="predicted"/>
<dbReference type="KEGG" id="vqi:CCZ37_04520"/>
<organism evidence="3 4">
    <name type="scientific">Vibrio qinghaiensis</name>
    <dbReference type="NCBI Taxonomy" id="2025808"/>
    <lineage>
        <taxon>Bacteria</taxon>
        <taxon>Pseudomonadati</taxon>
        <taxon>Pseudomonadota</taxon>
        <taxon>Gammaproteobacteria</taxon>
        <taxon>Vibrionales</taxon>
        <taxon>Vibrionaceae</taxon>
        <taxon>Vibrio</taxon>
    </lineage>
</organism>
<accession>A0A223MWE7</accession>
<gene>
    <name evidence="3" type="ORF">CCZ37_04520</name>
</gene>
<protein>
    <submittedName>
        <fullName evidence="3">Uncharacterized protein</fullName>
    </submittedName>
</protein>
<dbReference type="EMBL" id="CP022741">
    <property type="protein sequence ID" value="ASU21899.1"/>
    <property type="molecule type" value="Genomic_DNA"/>
</dbReference>
<feature type="transmembrane region" description="Helical" evidence="2">
    <location>
        <begin position="60"/>
        <end position="89"/>
    </location>
</feature>
<keyword evidence="1" id="KW-0175">Coiled coil</keyword>
<evidence type="ECO:0000313" key="4">
    <source>
        <dbReference type="Proteomes" id="UP000215148"/>
    </source>
</evidence>
<name>A0A223MWE7_9VIBR</name>
<evidence type="ECO:0000256" key="2">
    <source>
        <dbReference type="SAM" id="Phobius"/>
    </source>
</evidence>
<feature type="transmembrane region" description="Helical" evidence="2">
    <location>
        <begin position="21"/>
        <end position="40"/>
    </location>
</feature>
<keyword evidence="2" id="KW-0472">Membrane</keyword>
<feature type="coiled-coil region" evidence="1">
    <location>
        <begin position="101"/>
        <end position="181"/>
    </location>
</feature>
<reference evidence="3 4" key="1">
    <citation type="submission" date="2017-08" db="EMBL/GenBank/DDBJ databases">
        <title>The Vibrio qinghaiensis sp.-Q67 is a luminous bacteria isolated firstly from Qinghai lake, Qinghai province, China, which has been proved to be very sensitive to detect environmental and food pollutants. Therefore, complete genome analysis of V. qinghaiensis sp.-Q67 highlights the potential application of this strain on detection of hazards in the contaminated environments.</title>
        <authorList>
            <person name="Gong L."/>
        </authorList>
    </citation>
    <scope>NUCLEOTIDE SEQUENCE [LARGE SCALE GENOMIC DNA]</scope>
    <source>
        <strain evidence="3 4">Q67</strain>
    </source>
</reference>
<dbReference type="RefSeq" id="WP_010318572.1">
    <property type="nucleotide sequence ID" value="NZ_CAWNHI010000001.1"/>
</dbReference>
<dbReference type="Proteomes" id="UP000215148">
    <property type="component" value="Chromosome 1"/>
</dbReference>
<sequence length="226" mass="25665">MHKAVGKAISDTVVERLKTPLIATFIFSWLVVNHSVVLQFTFETLPNKVALAKSLQVGWWYGLFLPAIVSLGYILLIPALQLGLDLLVLNTLGESRKKHDVKDARNKLESTQEHQIKLRDKELESWEQERKELNDEVEKVHNGMAKVLAQLNSAQEMNESLESARLEIDSDRQKLEDAINRAVESLEKPAMNAGSGYDDERSPEEVYKETIEILREVVFDPEGLPF</sequence>